<dbReference type="RefSeq" id="XP_005773964.1">
    <property type="nucleotide sequence ID" value="XM_005773907.1"/>
</dbReference>
<dbReference type="PaxDb" id="2903-EOD21535"/>
<reference evidence="2" key="2">
    <citation type="submission" date="2024-10" db="UniProtKB">
        <authorList>
            <consortium name="EnsemblProtists"/>
        </authorList>
    </citation>
    <scope>IDENTIFICATION</scope>
</reference>
<dbReference type="AlphaFoldDB" id="A0A0D3JDF0"/>
<feature type="compositionally biased region" description="Low complexity" evidence="1">
    <location>
        <begin position="78"/>
        <end position="91"/>
    </location>
</feature>
<reference evidence="3" key="1">
    <citation type="journal article" date="2013" name="Nature">
        <title>Pan genome of the phytoplankton Emiliania underpins its global distribution.</title>
        <authorList>
            <person name="Read B.A."/>
            <person name="Kegel J."/>
            <person name="Klute M.J."/>
            <person name="Kuo A."/>
            <person name="Lefebvre S.C."/>
            <person name="Maumus F."/>
            <person name="Mayer C."/>
            <person name="Miller J."/>
            <person name="Monier A."/>
            <person name="Salamov A."/>
            <person name="Young J."/>
            <person name="Aguilar M."/>
            <person name="Claverie J.M."/>
            <person name="Frickenhaus S."/>
            <person name="Gonzalez K."/>
            <person name="Herman E.K."/>
            <person name="Lin Y.C."/>
            <person name="Napier J."/>
            <person name="Ogata H."/>
            <person name="Sarno A.F."/>
            <person name="Shmutz J."/>
            <person name="Schroeder D."/>
            <person name="de Vargas C."/>
            <person name="Verret F."/>
            <person name="von Dassow P."/>
            <person name="Valentin K."/>
            <person name="Van de Peer Y."/>
            <person name="Wheeler G."/>
            <person name="Dacks J.B."/>
            <person name="Delwiche C.F."/>
            <person name="Dyhrman S.T."/>
            <person name="Glockner G."/>
            <person name="John U."/>
            <person name="Richards T."/>
            <person name="Worden A.Z."/>
            <person name="Zhang X."/>
            <person name="Grigoriev I.V."/>
            <person name="Allen A.E."/>
            <person name="Bidle K."/>
            <person name="Borodovsky M."/>
            <person name="Bowler C."/>
            <person name="Brownlee C."/>
            <person name="Cock J.M."/>
            <person name="Elias M."/>
            <person name="Gladyshev V.N."/>
            <person name="Groth M."/>
            <person name="Guda C."/>
            <person name="Hadaegh A."/>
            <person name="Iglesias-Rodriguez M.D."/>
            <person name="Jenkins J."/>
            <person name="Jones B.M."/>
            <person name="Lawson T."/>
            <person name="Leese F."/>
            <person name="Lindquist E."/>
            <person name="Lobanov A."/>
            <person name="Lomsadze A."/>
            <person name="Malik S.B."/>
            <person name="Marsh M.E."/>
            <person name="Mackinder L."/>
            <person name="Mock T."/>
            <person name="Mueller-Roeber B."/>
            <person name="Pagarete A."/>
            <person name="Parker M."/>
            <person name="Probert I."/>
            <person name="Quesneville H."/>
            <person name="Raines C."/>
            <person name="Rensing S.A."/>
            <person name="Riano-Pachon D.M."/>
            <person name="Richier S."/>
            <person name="Rokitta S."/>
            <person name="Shiraiwa Y."/>
            <person name="Soanes D.M."/>
            <person name="van der Giezen M."/>
            <person name="Wahlund T.M."/>
            <person name="Williams B."/>
            <person name="Wilson W."/>
            <person name="Wolfe G."/>
            <person name="Wurch L.L."/>
        </authorList>
    </citation>
    <scope>NUCLEOTIDE SEQUENCE</scope>
</reference>
<keyword evidence="3" id="KW-1185">Reference proteome</keyword>
<dbReference type="KEGG" id="ehx:EMIHUDRAFT_458341"/>
<organism evidence="2 3">
    <name type="scientific">Emiliania huxleyi (strain CCMP1516)</name>
    <dbReference type="NCBI Taxonomy" id="280463"/>
    <lineage>
        <taxon>Eukaryota</taxon>
        <taxon>Haptista</taxon>
        <taxon>Haptophyta</taxon>
        <taxon>Prymnesiophyceae</taxon>
        <taxon>Isochrysidales</taxon>
        <taxon>Noelaerhabdaceae</taxon>
        <taxon>Emiliania</taxon>
    </lineage>
</organism>
<dbReference type="GeneID" id="17267080"/>
<sequence>MPATTKTWLKTLVPSVSDAELEAVTRQHAGDRIGALDALLTALWRQDGAQPATSPAIGGGGAKGRRRKRARPRETDAADAGARAGSTTTRALRPEPSQRSDGSDAESDCIAGPSEAQQRGARAELRATPSAPSIAAAVAPALGFLRRAADSFKWETCPYLQLVQALHLRHSGELDARACGARAVAALRSRGQQPLTPLQQRERAALQSELCGSFSPIERDGPLVLASLALHGSMPTDVLPPPLGQDGEPTGEEEVAEAAGCWFVEASDGAAA</sequence>
<evidence type="ECO:0000313" key="3">
    <source>
        <dbReference type="Proteomes" id="UP000013827"/>
    </source>
</evidence>
<evidence type="ECO:0000256" key="1">
    <source>
        <dbReference type="SAM" id="MobiDB-lite"/>
    </source>
</evidence>
<feature type="compositionally biased region" description="Basic and acidic residues" evidence="1">
    <location>
        <begin position="92"/>
        <end position="102"/>
    </location>
</feature>
<accession>A0A0D3JDF0</accession>
<dbReference type="HOGENOM" id="CLU_1025241_0_0_1"/>
<proteinExistence type="predicted"/>
<name>A0A0D3JDF0_EMIH1</name>
<feature type="region of interest" description="Disordered" evidence="1">
    <location>
        <begin position="47"/>
        <end position="128"/>
    </location>
</feature>
<protein>
    <submittedName>
        <fullName evidence="2">Uncharacterized protein</fullName>
    </submittedName>
</protein>
<dbReference type="Proteomes" id="UP000013827">
    <property type="component" value="Unassembled WGS sequence"/>
</dbReference>
<evidence type="ECO:0000313" key="2">
    <source>
        <dbReference type="EnsemblProtists" id="EOD21535"/>
    </source>
</evidence>
<dbReference type="EnsemblProtists" id="EOD21535">
    <property type="protein sequence ID" value="EOD21535"/>
    <property type="gene ID" value="EMIHUDRAFT_458341"/>
</dbReference>